<dbReference type="InterPro" id="IPR036515">
    <property type="entry name" value="Transposase_17_sf"/>
</dbReference>
<evidence type="ECO:0000259" key="1">
    <source>
        <dbReference type="SMART" id="SM01321"/>
    </source>
</evidence>
<evidence type="ECO:0000313" key="3">
    <source>
        <dbReference type="Proteomes" id="UP001302120"/>
    </source>
</evidence>
<dbReference type="NCBIfam" id="NF047646">
    <property type="entry name" value="REP_Tyr_transpos"/>
    <property type="match status" value="1"/>
</dbReference>
<keyword evidence="3" id="KW-1185">Reference proteome</keyword>
<gene>
    <name evidence="2" type="ORF">VB620_00800</name>
</gene>
<dbReference type="RefSeq" id="WP_323194219.1">
    <property type="nucleotide sequence ID" value="NZ_JAYGHG010000001.1"/>
</dbReference>
<organism evidence="2 3">
    <name type="scientific">Nodularia harveyana UHCC-0300</name>
    <dbReference type="NCBI Taxonomy" id="2974287"/>
    <lineage>
        <taxon>Bacteria</taxon>
        <taxon>Bacillati</taxon>
        <taxon>Cyanobacteriota</taxon>
        <taxon>Cyanophyceae</taxon>
        <taxon>Nostocales</taxon>
        <taxon>Nodulariaceae</taxon>
        <taxon>Nodularia</taxon>
    </lineage>
</organism>
<reference evidence="2 3" key="1">
    <citation type="submission" date="2023-12" db="EMBL/GenBank/DDBJ databases">
        <title>Baltic Sea Cyanobacteria.</title>
        <authorList>
            <person name="Delbaje E."/>
            <person name="Fewer D.P."/>
            <person name="Shishido T.K."/>
        </authorList>
    </citation>
    <scope>NUCLEOTIDE SEQUENCE [LARGE SCALE GENOMIC DNA]</scope>
    <source>
        <strain evidence="2 3">UHCC-0300</strain>
    </source>
</reference>
<dbReference type="InterPro" id="IPR002686">
    <property type="entry name" value="Transposase_17"/>
</dbReference>
<dbReference type="PANTHER" id="PTHR36966:SF1">
    <property type="entry name" value="REP-ASSOCIATED TYROSINE TRANSPOSASE"/>
    <property type="match status" value="1"/>
</dbReference>
<dbReference type="InterPro" id="IPR052715">
    <property type="entry name" value="RAYT_transposase"/>
</dbReference>
<evidence type="ECO:0000313" key="2">
    <source>
        <dbReference type="EMBL" id="MEA5579876.1"/>
    </source>
</evidence>
<protein>
    <submittedName>
        <fullName evidence="2">Transposase</fullName>
    </submittedName>
</protein>
<dbReference type="PANTHER" id="PTHR36966">
    <property type="entry name" value="REP-ASSOCIATED TYROSINE TRANSPOSASE"/>
    <property type="match status" value="1"/>
</dbReference>
<dbReference type="Gene3D" id="3.30.70.1290">
    <property type="entry name" value="Transposase IS200-like"/>
    <property type="match status" value="1"/>
</dbReference>
<dbReference type="EMBL" id="JAYGHG010000001">
    <property type="protein sequence ID" value="MEA5579876.1"/>
    <property type="molecule type" value="Genomic_DNA"/>
</dbReference>
<accession>A0ABU5UA87</accession>
<dbReference type="SMART" id="SM01321">
    <property type="entry name" value="Y1_Tnp"/>
    <property type="match status" value="1"/>
</dbReference>
<comment type="caution">
    <text evidence="2">The sequence shown here is derived from an EMBL/GenBank/DDBJ whole genome shotgun (WGS) entry which is preliminary data.</text>
</comment>
<dbReference type="Proteomes" id="UP001302120">
    <property type="component" value="Unassembled WGS sequence"/>
</dbReference>
<sequence>MPNYRRLIIPGGTYFFTQVTYQRRPWLCSNIARPTLRKAINDVRQKYPFSIDALILLPNHLHCIWTLPDGNTNYTTRWRLIKTFVTKHCSEKLALEAQLTDSRQKRMESNLWQRRFWKHAIRDEADFATHCDYIHYNPVKHGFCQAPNQWEFSSFHRFVAQGIYPEDWGSEIAPNIPNNVGFE</sequence>
<proteinExistence type="predicted"/>
<dbReference type="SUPFAM" id="SSF143422">
    <property type="entry name" value="Transposase IS200-like"/>
    <property type="match status" value="1"/>
</dbReference>
<name>A0ABU5UA87_9CYAN</name>
<feature type="domain" description="Transposase IS200-like" evidence="1">
    <location>
        <begin position="9"/>
        <end position="137"/>
    </location>
</feature>